<dbReference type="RefSeq" id="WP_345604022.1">
    <property type="nucleotide sequence ID" value="NZ_BAABJO010000004.1"/>
</dbReference>
<dbReference type="InterPro" id="IPR009695">
    <property type="entry name" value="Diacylglyc_glucosyltr_N"/>
</dbReference>
<dbReference type="InterPro" id="IPR007235">
    <property type="entry name" value="Glyco_trans_28_C"/>
</dbReference>
<comment type="subcellular location">
    <subcellularLocation>
        <location evidence="1">Membrane</location>
    </subcellularLocation>
</comment>
<evidence type="ECO:0000259" key="5">
    <source>
        <dbReference type="Pfam" id="PF03007"/>
    </source>
</evidence>
<keyword evidence="3" id="KW-0328">Glycosyltransferase</keyword>
<proteinExistence type="inferred from homology"/>
<feature type="domain" description="Glycosyl transferase family 28 C-terminal" evidence="6">
    <location>
        <begin position="209"/>
        <end position="326"/>
    </location>
</feature>
<accession>A0ABP9NDQ7</accession>
<evidence type="ECO:0000313" key="10">
    <source>
        <dbReference type="Proteomes" id="UP001500804"/>
    </source>
</evidence>
<dbReference type="Gene3D" id="3.30.559.10">
    <property type="entry name" value="Chloramphenicol acetyltransferase-like domain"/>
    <property type="match status" value="1"/>
</dbReference>
<evidence type="ECO:0008006" key="11">
    <source>
        <dbReference type="Google" id="ProtNLM"/>
    </source>
</evidence>
<evidence type="ECO:0000256" key="1">
    <source>
        <dbReference type="ARBA" id="ARBA00004370"/>
    </source>
</evidence>
<dbReference type="Proteomes" id="UP001500804">
    <property type="component" value="Unassembled WGS sequence"/>
</dbReference>
<dbReference type="Pfam" id="PF04101">
    <property type="entry name" value="Glyco_tran_28_C"/>
    <property type="match status" value="1"/>
</dbReference>
<comment type="similarity">
    <text evidence="2">Belongs to the glycosyltransferase 28 family.</text>
</comment>
<dbReference type="Pfam" id="PF06925">
    <property type="entry name" value="MGDG_synth"/>
    <property type="match status" value="1"/>
</dbReference>
<keyword evidence="4" id="KW-0808">Transferase</keyword>
<dbReference type="Gene3D" id="3.40.50.2000">
    <property type="entry name" value="Glycogen Phosphorylase B"/>
    <property type="match status" value="1"/>
</dbReference>
<dbReference type="Pfam" id="PF06974">
    <property type="entry name" value="WS_DGAT_C"/>
    <property type="match status" value="1"/>
</dbReference>
<dbReference type="Pfam" id="PF03007">
    <property type="entry name" value="WS_DGAT_cat"/>
    <property type="match status" value="1"/>
</dbReference>
<evidence type="ECO:0000256" key="4">
    <source>
        <dbReference type="ARBA" id="ARBA00022679"/>
    </source>
</evidence>
<evidence type="ECO:0000256" key="3">
    <source>
        <dbReference type="ARBA" id="ARBA00022676"/>
    </source>
</evidence>
<dbReference type="SUPFAM" id="SSF52777">
    <property type="entry name" value="CoA-dependent acyltransferases"/>
    <property type="match status" value="1"/>
</dbReference>
<dbReference type="PANTHER" id="PTHR43025:SF3">
    <property type="entry name" value="MONOGALACTOSYLDIACYLGLYCEROL SYNTHASE 1, CHLOROPLASTIC"/>
    <property type="match status" value="1"/>
</dbReference>
<dbReference type="SUPFAM" id="SSF53756">
    <property type="entry name" value="UDP-Glycosyltransferase/glycogen phosphorylase"/>
    <property type="match status" value="1"/>
</dbReference>
<feature type="domain" description="O-acyltransferase WSD1-like N-terminal" evidence="5">
    <location>
        <begin position="381"/>
        <end position="589"/>
    </location>
</feature>
<dbReference type="InterPro" id="IPR050519">
    <property type="entry name" value="Glycosyltransf_28_UgtP"/>
</dbReference>
<dbReference type="PANTHER" id="PTHR43025">
    <property type="entry name" value="MONOGALACTOSYLDIACYLGLYCEROL SYNTHASE"/>
    <property type="match status" value="1"/>
</dbReference>
<dbReference type="InterPro" id="IPR023213">
    <property type="entry name" value="CAT-like_dom_sf"/>
</dbReference>
<protein>
    <recommendedName>
        <fullName evidence="11">Diacylglycerol O-acyltransferase</fullName>
    </recommendedName>
</protein>
<evidence type="ECO:0000256" key="2">
    <source>
        <dbReference type="ARBA" id="ARBA00006962"/>
    </source>
</evidence>
<gene>
    <name evidence="9" type="ORF">GCM10023320_14410</name>
</gene>
<evidence type="ECO:0000259" key="6">
    <source>
        <dbReference type="Pfam" id="PF04101"/>
    </source>
</evidence>
<keyword evidence="10" id="KW-1185">Reference proteome</keyword>
<name>A0ABP9NDQ7_9PSEU</name>
<feature type="domain" description="Diacylglycerol glucosyltransferase N-terminal" evidence="7">
    <location>
        <begin position="18"/>
        <end position="162"/>
    </location>
</feature>
<comment type="caution">
    <text evidence="9">The sequence shown here is derived from an EMBL/GenBank/DDBJ whole genome shotgun (WGS) entry which is preliminary data.</text>
</comment>
<sequence>MSLPRRLLVVSADIGEGHNATARAVEDHARRRWPGCEIRRVDTLALMGGPVGPAFRWIYRTNVERTPWLYDFFYDALWRHRWFAAASCRVVGAWSGRRLAPVVAEFRPDLIVSTYPLGTGGLDHLRRRGRAPDVPTAAIISDFAPHPFWVYPEIDLHYVASPASLRALHVARPEARGAVGAPPVVPAFRPAEDREGARRRCGFPEDRLVVLISCGSYGFGSVERAVDAALAAGPRVHVVVACGRNEALRSRLGRHAECGRRLVPMGWTDAMPELTAAADVVATNAGGATALEAVACGRPVLLFEPIAGHGRANAALMARAGLAILCPGPAELTTAVASLLDPARLAAAEGRARDHIAGLDLEAELDALPELPRHAGLPRRLRPADALFVATPSTVPQQLGVALMVDGPAPPADRVAAGLTALVARRAPALPMLRRRLERRPGRWPRWSPVDDVEPARHVTSRTVAPREWTAALQETFAAPLPADRPPWRLTVLSDGERTAVLATLHHALGDGLAVTATLMGLLTDRAVPGSAARAPDGRSVGVRRLARGLLSLARTGRVPRAARGGASTADRRVAFVRLPAAEVRAAARERGVGTTALLLAVLAEALHRIDPTRGHVRTLVPRTAAAVRRPGLPGNRTGAMLLDLPVGPMPRARRITEVAAALDRLQRAGQPDAAAAVVAALGALPAPLLTRLVPLVYGGRYCSVIATVLPGFRRVPRVAGLPVAAAYPVVPLTDGVGLAVGFLPWGDTIGVGVTGDAGLSGDPERVAEQVRAAFADLHPPRPPAVDMELSDATTRA</sequence>
<evidence type="ECO:0000259" key="8">
    <source>
        <dbReference type="Pfam" id="PF06974"/>
    </source>
</evidence>
<dbReference type="InterPro" id="IPR004255">
    <property type="entry name" value="O-acyltransferase_WSD1_N"/>
</dbReference>
<dbReference type="InterPro" id="IPR009721">
    <property type="entry name" value="O-acyltransferase_WSD1_C"/>
</dbReference>
<feature type="domain" description="O-acyltransferase WSD1 C-terminal" evidence="8">
    <location>
        <begin position="635"/>
        <end position="778"/>
    </location>
</feature>
<dbReference type="EMBL" id="BAABJO010000004">
    <property type="protein sequence ID" value="GAA5115488.1"/>
    <property type="molecule type" value="Genomic_DNA"/>
</dbReference>
<reference evidence="10" key="1">
    <citation type="journal article" date="2019" name="Int. J. Syst. Evol. Microbiol.">
        <title>The Global Catalogue of Microorganisms (GCM) 10K type strain sequencing project: providing services to taxonomists for standard genome sequencing and annotation.</title>
        <authorList>
            <consortium name="The Broad Institute Genomics Platform"/>
            <consortium name="The Broad Institute Genome Sequencing Center for Infectious Disease"/>
            <person name="Wu L."/>
            <person name="Ma J."/>
        </authorList>
    </citation>
    <scope>NUCLEOTIDE SEQUENCE [LARGE SCALE GENOMIC DNA]</scope>
    <source>
        <strain evidence="10">JCM 18302</strain>
    </source>
</reference>
<organism evidence="9 10">
    <name type="scientific">Pseudonocardia adelaidensis</name>
    <dbReference type="NCBI Taxonomy" id="648754"/>
    <lineage>
        <taxon>Bacteria</taxon>
        <taxon>Bacillati</taxon>
        <taxon>Actinomycetota</taxon>
        <taxon>Actinomycetes</taxon>
        <taxon>Pseudonocardiales</taxon>
        <taxon>Pseudonocardiaceae</taxon>
        <taxon>Pseudonocardia</taxon>
    </lineage>
</organism>
<evidence type="ECO:0000259" key="7">
    <source>
        <dbReference type="Pfam" id="PF06925"/>
    </source>
</evidence>
<evidence type="ECO:0000313" key="9">
    <source>
        <dbReference type="EMBL" id="GAA5115488.1"/>
    </source>
</evidence>